<geneLocation type="plasmid" evidence="3 4">
    <name>pRVR2</name>
</geneLocation>
<gene>
    <name evidence="3" type="ORF">RVR_P230</name>
</gene>
<dbReference type="AlphaFoldDB" id="A0A7U3LGD1"/>
<dbReference type="InterPro" id="IPR011528">
    <property type="entry name" value="NERD"/>
</dbReference>
<evidence type="ECO:0000256" key="1">
    <source>
        <dbReference type="SAM" id="Phobius"/>
    </source>
</evidence>
<dbReference type="EMBL" id="AP018367">
    <property type="protein sequence ID" value="BBG20772.1"/>
    <property type="molecule type" value="Genomic_DNA"/>
</dbReference>
<protein>
    <recommendedName>
        <fullName evidence="2">NERD domain-containing protein</fullName>
    </recommendedName>
</protein>
<keyword evidence="3" id="KW-0614">Plasmid</keyword>
<dbReference type="KEGG" id="arev:RVR_P230"/>
<feature type="transmembrane region" description="Helical" evidence="1">
    <location>
        <begin position="35"/>
        <end position="54"/>
    </location>
</feature>
<dbReference type="Proteomes" id="UP000595703">
    <property type="component" value="Plasmid pRVR2"/>
</dbReference>
<evidence type="ECO:0000313" key="3">
    <source>
        <dbReference type="EMBL" id="BBG20772.1"/>
    </source>
</evidence>
<accession>A0A7U3LGD1</accession>
<organism evidence="3 4">
    <name type="scientific">Actinacidiphila reveromycinica</name>
    <dbReference type="NCBI Taxonomy" id="659352"/>
    <lineage>
        <taxon>Bacteria</taxon>
        <taxon>Bacillati</taxon>
        <taxon>Actinomycetota</taxon>
        <taxon>Actinomycetes</taxon>
        <taxon>Kitasatosporales</taxon>
        <taxon>Streptomycetaceae</taxon>
        <taxon>Actinacidiphila</taxon>
    </lineage>
</organism>
<reference evidence="3 4" key="1">
    <citation type="journal article" date="2020" name="Sci. Rep.">
        <title>beta-carboline chemical signals induce reveromycin production through a LuxR family regulator in Streptomyces sp. SN-593.</title>
        <authorList>
            <person name="Panthee S."/>
            <person name="Kito N."/>
            <person name="Hayashi T."/>
            <person name="Shimizu T."/>
            <person name="Ishikawa J."/>
            <person name="Hamamoto H."/>
            <person name="Osada H."/>
            <person name="Takahashi S."/>
        </authorList>
    </citation>
    <scope>NUCLEOTIDE SEQUENCE [LARGE SCALE GENOMIC DNA]</scope>
    <source>
        <strain evidence="3 4">SN-593</strain>
        <plasmid evidence="3 4">pRVR2</plasmid>
    </source>
</reference>
<keyword evidence="1" id="KW-1133">Transmembrane helix</keyword>
<evidence type="ECO:0000259" key="2">
    <source>
        <dbReference type="Pfam" id="PF08378"/>
    </source>
</evidence>
<feature type="domain" description="NERD" evidence="2">
    <location>
        <begin position="92"/>
        <end position="193"/>
    </location>
</feature>
<sequence>MTARIRHRPRDAGASARHQARRLRRAEIRVQHRTAVWWLPPAVVIGYGVLLITWRMLPSARVLALAAGAALPTLLARRIYKVGPEVRRWRVGADGERRTAALLAPLTWDGWHVVHDRAIPGGGRANLDHVALLPDGESAVLIDTKAWTARATVTMRRGTAYCGSRSLAETIKTTRWEAKQTSLALGVPVTPLIAVHGAKVARGRLSLGDGLVIVSAGRLRSELRRIPVQRDPQAARHLAVRAEGALPRYIDQKRTATHAQ</sequence>
<name>A0A7U3LGD1_9ACTN</name>
<keyword evidence="1" id="KW-0812">Transmembrane</keyword>
<proteinExistence type="predicted"/>
<keyword evidence="1" id="KW-0472">Membrane</keyword>
<keyword evidence="4" id="KW-1185">Reference proteome</keyword>
<dbReference type="Pfam" id="PF08378">
    <property type="entry name" value="NERD"/>
    <property type="match status" value="1"/>
</dbReference>
<evidence type="ECO:0000313" key="4">
    <source>
        <dbReference type="Proteomes" id="UP000595703"/>
    </source>
</evidence>